<feature type="compositionally biased region" description="Basic and acidic residues" evidence="1">
    <location>
        <begin position="51"/>
        <end position="63"/>
    </location>
</feature>
<name>A0A220IGF6_9PAPI</name>
<feature type="compositionally biased region" description="Pro residues" evidence="1">
    <location>
        <begin position="17"/>
        <end position="29"/>
    </location>
</feature>
<dbReference type="EMBL" id="MF327538">
    <property type="protein sequence ID" value="ASH99073.1"/>
    <property type="molecule type" value="Genomic_DNA"/>
</dbReference>
<dbReference type="GeneID" id="33349986"/>
<evidence type="ECO:0000313" key="2">
    <source>
        <dbReference type="EMBL" id="ASH99073.1"/>
    </source>
</evidence>
<accession>A0A220IGF6</accession>
<proteinExistence type="predicted"/>
<feature type="region of interest" description="Disordered" evidence="1">
    <location>
        <begin position="12"/>
        <end position="68"/>
    </location>
</feature>
<dbReference type="KEGG" id="vg:33349986"/>
<sequence length="109" mass="12570">MLFPLAHFDHHLGVNPSTPPHRGYPPDIQPPGKKFTLLDEEPDDIGGEPRPASRGDGEKENRRPRNTLQDAYYHRLQEKLEDAITHLKQELEEDLSDLCKKLGIHHFLF</sequence>
<organism evidence="2 3">
    <name type="scientific">Ailuropoda melanoleuca papillomavirus 4</name>
    <dbReference type="NCBI Taxonomy" id="2016453"/>
    <lineage>
        <taxon>Viruses</taxon>
        <taxon>Monodnaviria</taxon>
        <taxon>Shotokuvirae</taxon>
        <taxon>Cossaviricota</taxon>
        <taxon>Papovaviricetes</taxon>
        <taxon>Zurhausenvirales</taxon>
        <taxon>Papillomaviridae</taxon>
        <taxon>Firstpapillomavirinae</taxon>
        <taxon>Dyonupapillomavirus</taxon>
        <taxon>Dyonupapillomavirus 1</taxon>
    </lineage>
</organism>
<evidence type="ECO:0000256" key="1">
    <source>
        <dbReference type="SAM" id="MobiDB-lite"/>
    </source>
</evidence>
<protein>
    <submittedName>
        <fullName evidence="2">E4</fullName>
    </submittedName>
</protein>
<evidence type="ECO:0000313" key="3">
    <source>
        <dbReference type="Proteomes" id="UP000201393"/>
    </source>
</evidence>
<dbReference type="Proteomes" id="UP000201393">
    <property type="component" value="Segment"/>
</dbReference>
<dbReference type="RefSeq" id="YP_009389436.1">
    <property type="nucleotide sequence ID" value="NC_035193.1"/>
</dbReference>
<reference evidence="3" key="1">
    <citation type="submission" date="2017-06" db="EMBL/GenBank/DDBJ databases">
        <title>Comparison of the viromes in a wild diseased and healthy captive giant pandas.</title>
        <authorList>
            <person name="Zhang W."/>
        </authorList>
    </citation>
    <scope>NUCLEOTIDE SEQUENCE [LARGE SCALE GENOMIC DNA]</scope>
    <source>
        <strain evidence="3">gpam004</strain>
    </source>
</reference>